<dbReference type="RefSeq" id="WP_313794368.1">
    <property type="nucleotide sequence ID" value="NZ_CP102453.1"/>
</dbReference>
<proteinExistence type="predicted"/>
<keyword evidence="2" id="KW-1185">Reference proteome</keyword>
<evidence type="ECO:0000313" key="2">
    <source>
        <dbReference type="Proteomes" id="UP001315967"/>
    </source>
</evidence>
<dbReference type="EMBL" id="CP102453">
    <property type="protein sequence ID" value="UUX34868.1"/>
    <property type="molecule type" value="Genomic_DNA"/>
</dbReference>
<evidence type="ECO:0000313" key="1">
    <source>
        <dbReference type="EMBL" id="UUX34868.1"/>
    </source>
</evidence>
<organism evidence="1 2">
    <name type="scientific">Fundicoccus culcitae</name>
    <dbReference type="NCBI Taxonomy" id="2969821"/>
    <lineage>
        <taxon>Bacteria</taxon>
        <taxon>Bacillati</taxon>
        <taxon>Bacillota</taxon>
        <taxon>Bacilli</taxon>
        <taxon>Lactobacillales</taxon>
        <taxon>Aerococcaceae</taxon>
        <taxon>Fundicoccus</taxon>
    </lineage>
</organism>
<sequence length="659" mass="73402">MENITIILIVILLIFYRFRDEILLYIKLLVWKNRHKNKHDYDIEKVRKTLEELGNEFDYSLEEIPYGRAKWYIEGKEAFNNFDYDELIVFGYSPIRSMDELDFNEYGLMLTHIGLLYSYQGYRKEIRKFHKTKKAKVNEAKIVPFDGLWKLEFDQATNQLIFFYLSKEKISLVVSKNWEISSIISHLELLIETGYTKDLYFNSLSQDYIFEKELDNQILKKKSQVIGGLAGLQYNLGNHFHTEQLNAIVNAPQGHGIAAEYANNLVDKVKTPFSRVMKVGQDNAKDGADRIVGDTLIQTKYYSNAKNTVNSAFNKKENGGMYRYSGMQLEVPKEQYQEAIKLMEDKIIQGKVSGVKDPKQATQIIRKGNITWQESKLIAQGGNLISLKYDAINGLVQTSPIAGISFAIVFAQGIWSGNSPKEAAKGALIAGTRTLVLGTAVYAGSQQISKVLTMKMANYFGKKIMAESVAKGSSLVLSFGIVIGPSIFDKLSGRISSQQLLKNTVVASAGLASGIGASALTGMAIGSGLLPGLGTVVGTSIGAATGIIGGVAGTLVTQSVLDKFMDDDRVEMFAILKEEFIDVTMSMSLTESELEEIQTLVFNGKLENKLKTMFSKQNGSRIFARTDIVEVEVVSVIEKRDPIDESQLIEAVDYAFQLI</sequence>
<gene>
    <name evidence="1" type="ORF">NRE15_04255</name>
</gene>
<protein>
    <submittedName>
        <fullName evidence="1">Bacteriocin class II family protein</fullName>
    </submittedName>
</protein>
<accession>A0ABY5P7Z8</accession>
<name>A0ABY5P7Z8_9LACT</name>
<dbReference type="Proteomes" id="UP001315967">
    <property type="component" value="Chromosome"/>
</dbReference>
<reference evidence="1 2" key="1">
    <citation type="submission" date="2022-08" db="EMBL/GenBank/DDBJ databases">
        <title>Aerococcaceae sp. nov isolated from spoiled eye mask.</title>
        <authorList>
            <person name="Zhou G."/>
            <person name="Xie X.-B."/>
            <person name="Shi Q.-S."/>
            <person name="Wang Y.-S."/>
            <person name="Wen X."/>
            <person name="Peng H."/>
            <person name="Yang X.-J."/>
            <person name="Tao H.-B."/>
            <person name="Huang X.-M."/>
        </authorList>
    </citation>
    <scope>NUCLEOTIDE SEQUENCE [LARGE SCALE GENOMIC DNA]</scope>
    <source>
        <strain evidence="2">DM20194951</strain>
    </source>
</reference>